<sequence length="263" mass="29402">MNKKIITYLVLLSVILLSCRPKQNMVYMSKHNMEEEVAKAKFQGLHIQEGDVLLILVSALDEVAVKPFNLNTTNKVGSNSNTGVNQYVQPSEYLVNEEGNIYFPVIGNVYAKGMTQIQLKQDLETRLKRYLTDPLVTITLKNFNVSILGEVKNPGQKESVSQKINIFQALGLAGDMTDFGDRTNVKLIRSGDDGSDQVVNVDLTRSDIVNSPYYYMRQNDILYVQPDKNKQVQANSNPNRALTFQIIGALLTAGTLIIALTRK</sequence>
<dbReference type="Proteomes" id="UP000238534">
    <property type="component" value="Unassembled WGS sequence"/>
</dbReference>
<dbReference type="InterPro" id="IPR003715">
    <property type="entry name" value="Poly_export_N"/>
</dbReference>
<comment type="caution">
    <text evidence="4">The sequence shown here is derived from an EMBL/GenBank/DDBJ whole genome shotgun (WGS) entry which is preliminary data.</text>
</comment>
<evidence type="ECO:0000313" key="5">
    <source>
        <dbReference type="EMBL" id="PRB88370.1"/>
    </source>
</evidence>
<keyword evidence="2" id="KW-0472">Membrane</keyword>
<evidence type="ECO:0000256" key="1">
    <source>
        <dbReference type="ARBA" id="ARBA00022729"/>
    </source>
</evidence>
<evidence type="ECO:0000313" key="4">
    <source>
        <dbReference type="EMBL" id="PRB81715.1"/>
    </source>
</evidence>
<feature type="domain" description="Polysaccharide export protein N-terminal" evidence="3">
    <location>
        <begin position="44"/>
        <end position="140"/>
    </location>
</feature>
<accession>A0A2S9CMI8</accession>
<dbReference type="EMBL" id="PCPH01000005">
    <property type="protein sequence ID" value="PRB88370.1"/>
    <property type="molecule type" value="Genomic_DNA"/>
</dbReference>
<reference evidence="6 7" key="1">
    <citation type="submission" date="2017-09" db="EMBL/GenBank/DDBJ databases">
        <title>Genomic, metabolic, and phenotypic characteristics of bacterial isolates from the natural microbiome of the model nematode Caenorhabditis elegans.</title>
        <authorList>
            <person name="Zimmermann J."/>
            <person name="Obeng N."/>
            <person name="Yang W."/>
            <person name="Obeng O."/>
            <person name="Kissoyan K."/>
            <person name="Pees B."/>
            <person name="Dirksen P."/>
            <person name="Hoppner M."/>
            <person name="Franke A."/>
            <person name="Rosenstiel P."/>
            <person name="Leippe M."/>
            <person name="Dierking K."/>
            <person name="Kaleta C."/>
            <person name="Schulenburg H."/>
        </authorList>
    </citation>
    <scope>NUCLEOTIDE SEQUENCE [LARGE SCALE GENOMIC DNA]</scope>
    <source>
        <strain evidence="4 7">MYb25</strain>
        <strain evidence="5 6">MYb44</strain>
    </source>
</reference>
<dbReference type="Gene3D" id="3.10.560.10">
    <property type="entry name" value="Outer membrane lipoprotein wza domain like"/>
    <property type="match status" value="1"/>
</dbReference>
<dbReference type="InterPro" id="IPR049712">
    <property type="entry name" value="Poly_export"/>
</dbReference>
<proteinExistence type="predicted"/>
<feature type="transmembrane region" description="Helical" evidence="2">
    <location>
        <begin position="242"/>
        <end position="261"/>
    </location>
</feature>
<dbReference type="PANTHER" id="PTHR33619">
    <property type="entry name" value="POLYSACCHARIDE EXPORT PROTEIN GFCE-RELATED"/>
    <property type="match status" value="1"/>
</dbReference>
<dbReference type="AlphaFoldDB" id="A0A2S9CMI8"/>
<keyword evidence="2" id="KW-0812">Transmembrane</keyword>
<dbReference type="Proteomes" id="UP000238325">
    <property type="component" value="Unassembled WGS sequence"/>
</dbReference>
<evidence type="ECO:0000313" key="7">
    <source>
        <dbReference type="Proteomes" id="UP000238534"/>
    </source>
</evidence>
<gene>
    <name evidence="4" type="ORF">CQ022_18745</name>
    <name evidence="5" type="ORF">CQ033_17650</name>
</gene>
<dbReference type="PROSITE" id="PS51257">
    <property type="entry name" value="PROKAR_LIPOPROTEIN"/>
    <property type="match status" value="1"/>
</dbReference>
<evidence type="ECO:0000259" key="3">
    <source>
        <dbReference type="Pfam" id="PF02563"/>
    </source>
</evidence>
<dbReference type="Pfam" id="PF02563">
    <property type="entry name" value="Poly_export"/>
    <property type="match status" value="1"/>
</dbReference>
<keyword evidence="4" id="KW-0813">Transport</keyword>
<keyword evidence="4" id="KW-0762">Sugar transport</keyword>
<evidence type="ECO:0000256" key="2">
    <source>
        <dbReference type="SAM" id="Phobius"/>
    </source>
</evidence>
<name>A0A2S9CMI8_CHRCI</name>
<keyword evidence="1" id="KW-0732">Signal</keyword>
<dbReference type="Gene3D" id="3.30.1950.10">
    <property type="entry name" value="wza like domain"/>
    <property type="match status" value="1"/>
</dbReference>
<dbReference type="OrthoDB" id="662756at2"/>
<keyword evidence="6" id="KW-1185">Reference proteome</keyword>
<protein>
    <submittedName>
        <fullName evidence="4">Sugar transporter</fullName>
    </submittedName>
</protein>
<dbReference type="PANTHER" id="PTHR33619:SF3">
    <property type="entry name" value="POLYSACCHARIDE EXPORT PROTEIN GFCE-RELATED"/>
    <property type="match status" value="1"/>
</dbReference>
<organism evidence="4 7">
    <name type="scientific">Chryseobacterium culicis</name>
    <dbReference type="NCBI Taxonomy" id="680127"/>
    <lineage>
        <taxon>Bacteria</taxon>
        <taxon>Pseudomonadati</taxon>
        <taxon>Bacteroidota</taxon>
        <taxon>Flavobacteriia</taxon>
        <taxon>Flavobacteriales</taxon>
        <taxon>Weeksellaceae</taxon>
        <taxon>Chryseobacterium group</taxon>
        <taxon>Chryseobacterium</taxon>
    </lineage>
</organism>
<keyword evidence="2" id="KW-1133">Transmembrane helix</keyword>
<dbReference type="EMBL" id="PCPP01000004">
    <property type="protein sequence ID" value="PRB81715.1"/>
    <property type="molecule type" value="Genomic_DNA"/>
</dbReference>
<dbReference type="GO" id="GO:0015159">
    <property type="term" value="F:polysaccharide transmembrane transporter activity"/>
    <property type="evidence" value="ECO:0007669"/>
    <property type="project" value="InterPro"/>
</dbReference>
<evidence type="ECO:0000313" key="6">
    <source>
        <dbReference type="Proteomes" id="UP000238325"/>
    </source>
</evidence>